<dbReference type="EMBL" id="CAAE01014593">
    <property type="protein sequence ID" value="CAG00214.1"/>
    <property type="molecule type" value="Genomic_DNA"/>
</dbReference>
<evidence type="ECO:0000256" key="2">
    <source>
        <dbReference type="ARBA" id="ARBA00005292"/>
    </source>
</evidence>
<keyword evidence="4" id="KW-0165">Cleavage on pair of basic residues</keyword>
<gene>
    <name evidence="7" type="ORF">GSTENG00018571001</name>
</gene>
<reference evidence="7" key="1">
    <citation type="journal article" date="2004" name="Nature">
        <title>Genome duplication in the teleost fish Tetraodon nigroviridis reveals the early vertebrate proto-karyotype.</title>
        <authorList>
            <person name="Jaillon O."/>
            <person name="Aury J.-M."/>
            <person name="Brunet F."/>
            <person name="Petit J.-L."/>
            <person name="Stange-Thomann N."/>
            <person name="Mauceli E."/>
            <person name="Bouneau L."/>
            <person name="Fischer C."/>
            <person name="Ozouf-Costaz C."/>
            <person name="Bernot A."/>
            <person name="Nicaud S."/>
            <person name="Jaffe D."/>
            <person name="Fisher S."/>
            <person name="Lutfalla G."/>
            <person name="Dossat C."/>
            <person name="Segurens B."/>
            <person name="Dasilva C."/>
            <person name="Salanoubat M."/>
            <person name="Levy M."/>
            <person name="Boudet N."/>
            <person name="Castellano S."/>
            <person name="Anthouard V."/>
            <person name="Jubin C."/>
            <person name="Castelli V."/>
            <person name="Katinka M."/>
            <person name="Vacherie B."/>
            <person name="Biemont C."/>
            <person name="Skalli Z."/>
            <person name="Cattolico L."/>
            <person name="Poulain J."/>
            <person name="De Berardinis V."/>
            <person name="Cruaud C."/>
            <person name="Duprat S."/>
            <person name="Brottier P."/>
            <person name="Coutanceau J.-P."/>
            <person name="Gouzy J."/>
            <person name="Parra G."/>
            <person name="Lardier G."/>
            <person name="Chapple C."/>
            <person name="McKernan K.J."/>
            <person name="McEwan P."/>
            <person name="Bosak S."/>
            <person name="Kellis M."/>
            <person name="Volff J.-N."/>
            <person name="Guigo R."/>
            <person name="Zody M.C."/>
            <person name="Mesirov J."/>
            <person name="Lindblad-Toh K."/>
            <person name="Birren B."/>
            <person name="Nusbaum C."/>
            <person name="Kahn D."/>
            <person name="Robinson-Rechavi M."/>
            <person name="Laudet V."/>
            <person name="Schachter V."/>
            <person name="Quetier F."/>
            <person name="Saurin W."/>
            <person name="Scarpelli C."/>
            <person name="Wincker P."/>
            <person name="Lander E.S."/>
            <person name="Weissenbach J."/>
            <person name="Roest Crollius H."/>
        </authorList>
    </citation>
    <scope>NUCLEOTIDE SEQUENCE [LARGE SCALE GENOMIC DNA]</scope>
</reference>
<dbReference type="PANTHER" id="PTHR28553">
    <property type="entry name" value="NEUROPEPTIDE B"/>
    <property type="match status" value="1"/>
</dbReference>
<feature type="region of interest" description="Disordered" evidence="6">
    <location>
        <begin position="1"/>
        <end position="29"/>
    </location>
</feature>
<dbReference type="GO" id="GO:0007631">
    <property type="term" value="P:feeding behavior"/>
    <property type="evidence" value="ECO:0007669"/>
    <property type="project" value="TreeGrafter"/>
</dbReference>
<reference evidence="7" key="2">
    <citation type="submission" date="2004-02" db="EMBL/GenBank/DDBJ databases">
        <authorList>
            <consortium name="Genoscope"/>
            <consortium name="Whitehead Institute Centre for Genome Research"/>
        </authorList>
    </citation>
    <scope>NUCLEOTIDE SEQUENCE</scope>
</reference>
<dbReference type="AlphaFoldDB" id="Q4SGL8"/>
<dbReference type="PRINTS" id="PR01889">
    <property type="entry name" value="PPNRPEPTIDEB"/>
</dbReference>
<dbReference type="GO" id="GO:0005576">
    <property type="term" value="C:extracellular region"/>
    <property type="evidence" value="ECO:0007669"/>
    <property type="project" value="UniProtKB-SubCell"/>
</dbReference>
<dbReference type="InterPro" id="IPR013298">
    <property type="entry name" value="Neuropept_B_pre"/>
</dbReference>
<keyword evidence="3" id="KW-0964">Secreted</keyword>
<dbReference type="GO" id="GO:0001664">
    <property type="term" value="F:G protein-coupled receptor binding"/>
    <property type="evidence" value="ECO:0007669"/>
    <property type="project" value="InterPro"/>
</dbReference>
<evidence type="ECO:0000256" key="1">
    <source>
        <dbReference type="ARBA" id="ARBA00004613"/>
    </source>
</evidence>
<dbReference type="Pfam" id="PF15180">
    <property type="entry name" value="NPBW"/>
    <property type="match status" value="1"/>
</dbReference>
<protein>
    <submittedName>
        <fullName evidence="7">(spotted green pufferfish) hypothetical protein</fullName>
    </submittedName>
</protein>
<evidence type="ECO:0000256" key="5">
    <source>
        <dbReference type="ARBA" id="ARBA00022729"/>
    </source>
</evidence>
<comment type="caution">
    <text evidence="7">The sequence shown here is derived from an EMBL/GenBank/DDBJ whole genome shotgun (WGS) entry which is preliminary data.</text>
</comment>
<dbReference type="PRINTS" id="PR01888">
    <property type="entry name" value="NROPEPTIDEBW"/>
</dbReference>
<dbReference type="GO" id="GO:0007186">
    <property type="term" value="P:G protein-coupled receptor signaling pathway"/>
    <property type="evidence" value="ECO:0007669"/>
    <property type="project" value="TreeGrafter"/>
</dbReference>
<comment type="subcellular location">
    <subcellularLocation>
        <location evidence="1">Secreted</location>
    </subcellularLocation>
</comment>
<evidence type="ECO:0000256" key="3">
    <source>
        <dbReference type="ARBA" id="ARBA00022525"/>
    </source>
</evidence>
<comment type="similarity">
    <text evidence="2">Belongs to the neuropeptide B/W family.</text>
</comment>
<keyword evidence="5" id="KW-0732">Signal</keyword>
<evidence type="ECO:0000256" key="6">
    <source>
        <dbReference type="SAM" id="MobiDB-lite"/>
    </source>
</evidence>
<evidence type="ECO:0000256" key="4">
    <source>
        <dbReference type="ARBA" id="ARBA00022685"/>
    </source>
</evidence>
<evidence type="ECO:0000313" key="7">
    <source>
        <dbReference type="EMBL" id="CAG00214.1"/>
    </source>
</evidence>
<dbReference type="PANTHER" id="PTHR28553:SF1">
    <property type="entry name" value="NEUROPEPTIDE B"/>
    <property type="match status" value="1"/>
</dbReference>
<feature type="compositionally biased region" description="Basic and acidic residues" evidence="6">
    <location>
        <begin position="16"/>
        <end position="29"/>
    </location>
</feature>
<accession>Q4SGL8</accession>
<sequence length="152" mass="16859">MEGMKRASYRYKNRSGRRDGARGDGSSEDRTHLDLEMLRRLMLSVSLLLLLACAPAEAWYKQVAGPSYYSVGRASGLLSGIRRSPHTKRAEPEPTEGESAAEASLQNLMLKTMPVCVKDVHPDPQSCQLLQDLRGLLRCRADVFFSLDASDC</sequence>
<dbReference type="InterPro" id="IPR013297">
    <property type="entry name" value="Neuropept_BW_pre"/>
</dbReference>
<organism evidence="7">
    <name type="scientific">Tetraodon nigroviridis</name>
    <name type="common">Spotted green pufferfish</name>
    <name type="synonym">Chelonodon nigroviridis</name>
    <dbReference type="NCBI Taxonomy" id="99883"/>
    <lineage>
        <taxon>Eukaryota</taxon>
        <taxon>Metazoa</taxon>
        <taxon>Chordata</taxon>
        <taxon>Craniata</taxon>
        <taxon>Vertebrata</taxon>
        <taxon>Euteleostomi</taxon>
        <taxon>Actinopterygii</taxon>
        <taxon>Neopterygii</taxon>
        <taxon>Teleostei</taxon>
        <taxon>Neoteleostei</taxon>
        <taxon>Acanthomorphata</taxon>
        <taxon>Eupercaria</taxon>
        <taxon>Tetraodontiformes</taxon>
        <taxon>Tetradontoidea</taxon>
        <taxon>Tetraodontidae</taxon>
        <taxon>Tetraodon</taxon>
    </lineage>
</organism>
<dbReference type="KEGG" id="tng:GSTEN00018571G001"/>
<feature type="region of interest" description="Disordered" evidence="6">
    <location>
        <begin position="80"/>
        <end position="101"/>
    </location>
</feature>
<proteinExistence type="inferred from homology"/>
<name>Q4SGL8_TETNG</name>
<dbReference type="OrthoDB" id="9942334at2759"/>
<feature type="non-terminal residue" evidence="7">
    <location>
        <position position="1"/>
    </location>
</feature>